<dbReference type="SUPFAM" id="SSF55785">
    <property type="entry name" value="PYP-like sensor domain (PAS domain)"/>
    <property type="match status" value="3"/>
</dbReference>
<feature type="domain" description="PAC" evidence="8">
    <location>
        <begin position="642"/>
        <end position="694"/>
    </location>
</feature>
<keyword evidence="11" id="KW-1185">Reference proteome</keyword>
<evidence type="ECO:0000256" key="6">
    <source>
        <dbReference type="SAM" id="Phobius"/>
    </source>
</evidence>
<accession>A0ABY3C6L7</accession>
<feature type="transmembrane region" description="Helical" evidence="6">
    <location>
        <begin position="211"/>
        <end position="230"/>
    </location>
</feature>
<dbReference type="RefSeq" id="WP_127027788.1">
    <property type="nucleotide sequence ID" value="NZ_RYFG02000114.1"/>
</dbReference>
<dbReference type="InterPro" id="IPR001610">
    <property type="entry name" value="PAC"/>
</dbReference>
<dbReference type="PROSITE" id="PS50113">
    <property type="entry name" value="PAC"/>
    <property type="match status" value="2"/>
</dbReference>
<evidence type="ECO:0000256" key="1">
    <source>
        <dbReference type="ARBA" id="ARBA00004651"/>
    </source>
</evidence>
<dbReference type="EMBL" id="RYFG02000114">
    <property type="protein sequence ID" value="TRW91197.1"/>
    <property type="molecule type" value="Genomic_DNA"/>
</dbReference>
<keyword evidence="4 6" id="KW-1133">Transmembrane helix</keyword>
<dbReference type="InterPro" id="IPR007895">
    <property type="entry name" value="MASE1"/>
</dbReference>
<feature type="transmembrane region" description="Helical" evidence="6">
    <location>
        <begin position="99"/>
        <end position="127"/>
    </location>
</feature>
<evidence type="ECO:0000259" key="9">
    <source>
        <dbReference type="PROSITE" id="PS50839"/>
    </source>
</evidence>
<evidence type="ECO:0000259" key="7">
    <source>
        <dbReference type="PROSITE" id="PS50112"/>
    </source>
</evidence>
<dbReference type="Pfam" id="PF08447">
    <property type="entry name" value="PAS_3"/>
    <property type="match status" value="1"/>
</dbReference>
<dbReference type="PANTHER" id="PTHR44757">
    <property type="entry name" value="DIGUANYLATE CYCLASE DGCP"/>
    <property type="match status" value="1"/>
</dbReference>
<dbReference type="PANTHER" id="PTHR44757:SF2">
    <property type="entry name" value="BIOFILM ARCHITECTURE MAINTENANCE PROTEIN MBAA"/>
    <property type="match status" value="1"/>
</dbReference>
<feature type="domain" description="PAS" evidence="7">
    <location>
        <begin position="844"/>
        <end position="885"/>
    </location>
</feature>
<dbReference type="Gene3D" id="3.30.450.350">
    <property type="entry name" value="CHASE domain"/>
    <property type="match status" value="1"/>
</dbReference>
<dbReference type="Pfam" id="PF05231">
    <property type="entry name" value="MASE1"/>
    <property type="match status" value="1"/>
</dbReference>
<feature type="transmembrane region" description="Helical" evidence="6">
    <location>
        <begin position="21"/>
        <end position="38"/>
    </location>
</feature>
<feature type="transmembrane region" description="Helical" evidence="6">
    <location>
        <begin position="179"/>
        <end position="199"/>
    </location>
</feature>
<keyword evidence="3 6" id="KW-0812">Transmembrane</keyword>
<dbReference type="PROSITE" id="PS50112">
    <property type="entry name" value="PAS"/>
    <property type="match status" value="2"/>
</dbReference>
<sequence>MPKDTLQSVFSFSSANPAIRSYRWIFHVAVLAAAYFVTGKLGTFLAIPPGYATAIWPPSGIALGGLLIYGYRAWPGILLGSFLVNFSTSFIYISPTETLISVVTTLVIGAGASLQAIAGAYLVGRFAGFPNPLIREKEVFLFLLYGGILSALINSTTAVSTLAVTGRIPLANFPANWGTWWMGDMLGIFIFTPLVLVWGLRPRESWRNRRIAITFPIVAMFALTTVAIFYEAQNNNERLKFEFDQQATELSVALEKSILTHLNILRSLGSFYTASAMVGREGFQTFVAHTLDDFQGIQALSWNPLIPASERETFENGIRREGFRDFRITERNIDNQLIRAEDRPEYVPVNFIAPYGGNEAALGYDVYSDQLRREAIDRARDSGEIAATARVKLVQEHENQYGLIAFMPLYRKGFPHRTQEERRNNNIAGYMVAVFKGEDIVNAALKGLNRDRLSYRLIDEQAPADEQLIFSSDGQPLKPLVLQESGLFGRNFSLASRLVIPVGGRQWLFEIVPTQDYFVHRRSNHEWLILLVGLVTTGMGGAFAMVFSGRGSVLRQLVDERTAALVQSEERFRSTFEGAPVGVVNASLEGGFIAVNQGFCDLVGYSRDELLTMTFMQLTHPDFRRADADRISETLTGEISGFNVEKQYLHKDGRPVWGNLSATLIRRADGSPDYFIAVIENIDHRKQAEKALKENEVFKQAILNSVVAEIAVLDRDGVILAVNEPWRRFAAENGIKPGVAAAKTDVGTNYLDVCNAAGKGASADGALKAYYGIRAVLDGHLPSFSMEYPCHSLQQQRWFNMSVTPLGETGQGGVVITHMNITVRKQVEEQLRIAAIAFECQEGIVVMDPNLKILRVNRAFTQITGYLQQEVEGKSAAIFRSDRHPASFYDTVWNEAKSIGAWQGELWQRRKKGEDYPAQVMVTAVRDEGGHVTHYVGNIADATNSKLHEQQRLLDEAAHRRILVREVHHRIKNNLQGITGILRQFAETHPEMSDPINQAISQVQSISVIHGLQGSSVTSVVRMCELIVAIASGIESMCQKSIAVEIPEAWMTCVISEAEAVPLALVANELIWNAIKHGGAEGQVKIMLSQGPHENSIQLTIHNTGRIPAEFGFEDMSAFGTGLQLVSSLLPRTGATLAWSQQGDIVVTTLGLEEPIIQREPAISNAYES</sequence>
<dbReference type="PROSITE" id="PS50839">
    <property type="entry name" value="CHASE"/>
    <property type="match status" value="1"/>
</dbReference>
<dbReference type="CDD" id="cd00130">
    <property type="entry name" value="PAS"/>
    <property type="match status" value="2"/>
</dbReference>
<evidence type="ECO:0000256" key="2">
    <source>
        <dbReference type="ARBA" id="ARBA00022475"/>
    </source>
</evidence>
<dbReference type="Pfam" id="PF03924">
    <property type="entry name" value="CHASE"/>
    <property type="match status" value="1"/>
</dbReference>
<dbReference type="SUPFAM" id="SSF55874">
    <property type="entry name" value="ATPase domain of HSP90 chaperone/DNA topoisomerase II/histidine kinase"/>
    <property type="match status" value="1"/>
</dbReference>
<feature type="domain" description="PAC" evidence="8">
    <location>
        <begin position="902"/>
        <end position="954"/>
    </location>
</feature>
<dbReference type="Pfam" id="PF00989">
    <property type="entry name" value="PAS"/>
    <property type="match status" value="1"/>
</dbReference>
<proteinExistence type="predicted"/>
<dbReference type="Pfam" id="PF07568">
    <property type="entry name" value="HisKA_2"/>
    <property type="match status" value="1"/>
</dbReference>
<dbReference type="Proteomes" id="UP000733744">
    <property type="component" value="Unassembled WGS sequence"/>
</dbReference>
<reference evidence="10 11" key="1">
    <citation type="journal article" date="2019" name="Antonie Van Leeuwenhoek">
        <title>Description of 'Ca. Methylobacter oryzae' KRF1, a novel species from the environmentally important Methylobacter clade 2.</title>
        <authorList>
            <person name="Khatri K."/>
            <person name="Mohite J.A."/>
            <person name="Pandit P.S."/>
            <person name="Bahulikar R."/>
            <person name="Rahalkar M.C."/>
        </authorList>
    </citation>
    <scope>NUCLEOTIDE SEQUENCE [LARGE SCALE GENOMIC DNA]</scope>
    <source>
        <strain evidence="10 11">KRF1</strain>
    </source>
</reference>
<evidence type="ECO:0000313" key="10">
    <source>
        <dbReference type="EMBL" id="TRW91197.1"/>
    </source>
</evidence>
<dbReference type="InterPro" id="IPR006189">
    <property type="entry name" value="CHASE_dom"/>
</dbReference>
<dbReference type="SMART" id="SM00086">
    <property type="entry name" value="PAC"/>
    <property type="match status" value="2"/>
</dbReference>
<dbReference type="InterPro" id="IPR035965">
    <property type="entry name" value="PAS-like_dom_sf"/>
</dbReference>
<feature type="transmembrane region" description="Helical" evidence="6">
    <location>
        <begin position="50"/>
        <end position="69"/>
    </location>
</feature>
<feature type="domain" description="PAS" evidence="7">
    <location>
        <begin position="568"/>
        <end position="638"/>
    </location>
</feature>
<evidence type="ECO:0000256" key="4">
    <source>
        <dbReference type="ARBA" id="ARBA00022989"/>
    </source>
</evidence>
<dbReference type="Gene3D" id="3.30.450.20">
    <property type="entry name" value="PAS domain"/>
    <property type="match status" value="3"/>
</dbReference>
<dbReference type="InterPro" id="IPR011495">
    <property type="entry name" value="Sig_transdc_His_kin_sub2_dim/P"/>
</dbReference>
<dbReference type="InterPro" id="IPR013655">
    <property type="entry name" value="PAS_fold_3"/>
</dbReference>
<feature type="transmembrane region" description="Helical" evidence="6">
    <location>
        <begin position="139"/>
        <end position="159"/>
    </location>
</feature>
<feature type="domain" description="CHASE" evidence="9">
    <location>
        <begin position="274"/>
        <end position="472"/>
    </location>
</feature>
<evidence type="ECO:0000256" key="5">
    <source>
        <dbReference type="ARBA" id="ARBA00023136"/>
    </source>
</evidence>
<dbReference type="SMART" id="SM01079">
    <property type="entry name" value="CHASE"/>
    <property type="match status" value="1"/>
</dbReference>
<evidence type="ECO:0000256" key="3">
    <source>
        <dbReference type="ARBA" id="ARBA00022692"/>
    </source>
</evidence>
<evidence type="ECO:0000259" key="8">
    <source>
        <dbReference type="PROSITE" id="PS50113"/>
    </source>
</evidence>
<evidence type="ECO:0000313" key="11">
    <source>
        <dbReference type="Proteomes" id="UP000733744"/>
    </source>
</evidence>
<keyword evidence="5 6" id="KW-0472">Membrane</keyword>
<dbReference type="InterPro" id="IPR000700">
    <property type="entry name" value="PAS-assoc_C"/>
</dbReference>
<dbReference type="SMART" id="SM00091">
    <property type="entry name" value="PAS"/>
    <property type="match status" value="2"/>
</dbReference>
<dbReference type="InterPro" id="IPR036890">
    <property type="entry name" value="HATPase_C_sf"/>
</dbReference>
<dbReference type="InterPro" id="IPR042240">
    <property type="entry name" value="CHASE_sf"/>
</dbReference>
<keyword evidence="2" id="KW-1003">Cell membrane</keyword>
<dbReference type="InterPro" id="IPR013767">
    <property type="entry name" value="PAS_fold"/>
</dbReference>
<comment type="subcellular location">
    <subcellularLocation>
        <location evidence="1">Cell membrane</location>
        <topology evidence="1">Multi-pass membrane protein</topology>
    </subcellularLocation>
</comment>
<dbReference type="NCBIfam" id="TIGR00229">
    <property type="entry name" value="sensory_box"/>
    <property type="match status" value="2"/>
</dbReference>
<gene>
    <name evidence="10" type="ORF">EKO24_017430</name>
</gene>
<dbReference type="InterPro" id="IPR000014">
    <property type="entry name" value="PAS"/>
</dbReference>
<organism evidence="10 11">
    <name type="scientific">Candidatus Methylobacter oryzae</name>
    <dbReference type="NCBI Taxonomy" id="2497749"/>
    <lineage>
        <taxon>Bacteria</taxon>
        <taxon>Pseudomonadati</taxon>
        <taxon>Pseudomonadota</taxon>
        <taxon>Gammaproteobacteria</taxon>
        <taxon>Methylococcales</taxon>
        <taxon>Methylococcaceae</taxon>
        <taxon>Methylobacter</taxon>
    </lineage>
</organism>
<feature type="transmembrane region" description="Helical" evidence="6">
    <location>
        <begin position="76"/>
        <end position="93"/>
    </location>
</feature>
<comment type="caution">
    <text evidence="10">The sequence shown here is derived from an EMBL/GenBank/DDBJ whole genome shotgun (WGS) entry which is preliminary data.</text>
</comment>
<name>A0ABY3C6L7_9GAMM</name>
<dbReference type="Gene3D" id="3.30.565.10">
    <property type="entry name" value="Histidine kinase-like ATPase, C-terminal domain"/>
    <property type="match status" value="1"/>
</dbReference>
<dbReference type="InterPro" id="IPR052155">
    <property type="entry name" value="Biofilm_reg_signaling"/>
</dbReference>
<protein>
    <submittedName>
        <fullName evidence="10">PAS domain S-box protein</fullName>
    </submittedName>
</protein>